<evidence type="ECO:0000256" key="1">
    <source>
        <dbReference type="ARBA" id="ARBA00009995"/>
    </source>
</evidence>
<dbReference type="EnsemblPlants" id="TraesCS2B02G176100.1">
    <property type="protein sequence ID" value="TraesCS2B02G176100.1"/>
    <property type="gene ID" value="TraesCS2B02G176100"/>
</dbReference>
<dbReference type="Gramene" id="TraesCS2B03G0428700.1">
    <property type="protein sequence ID" value="TraesCS2B03G0428700.1.CDS"/>
    <property type="gene ID" value="TraesCS2B03G0428700"/>
</dbReference>
<accession>A0A3B6C1Z0</accession>
<dbReference type="OMA" id="TATHRVC"/>
<reference evidence="2" key="1">
    <citation type="submission" date="2018-08" db="EMBL/GenBank/DDBJ databases">
        <authorList>
            <person name="Rossello M."/>
        </authorList>
    </citation>
    <scope>NUCLEOTIDE SEQUENCE [LARGE SCALE GENOMIC DNA]</scope>
    <source>
        <strain evidence="2">cv. Chinese Spring</strain>
    </source>
</reference>
<dbReference type="STRING" id="4565.A0A3B6C1Z0"/>
<dbReference type="Gramene" id="TraesWEE_scaffold_119317_01G000200.1">
    <property type="protein sequence ID" value="TraesWEE_scaffold_119317_01G000200.1"/>
    <property type="gene ID" value="TraesWEE_scaffold_119317_01G000200"/>
</dbReference>
<dbReference type="Proteomes" id="UP000019116">
    <property type="component" value="Chromosome 2B"/>
</dbReference>
<dbReference type="PANTHER" id="PTHR11926">
    <property type="entry name" value="GLUCOSYL/GLUCURONOSYL TRANSFERASES"/>
    <property type="match status" value="1"/>
</dbReference>
<proteinExistence type="inferred from homology"/>
<dbReference type="SMR" id="A0A3B6C1Z0"/>
<protein>
    <submittedName>
        <fullName evidence="2">Uncharacterized protein</fullName>
    </submittedName>
</protein>
<dbReference type="Gramene" id="TraesROB_scaffold_120283_01G000100.1">
    <property type="protein sequence ID" value="TraesROB_scaffold_120283_01G000100.1"/>
    <property type="gene ID" value="TraesROB_scaffold_120283_01G000100"/>
</dbReference>
<dbReference type="Gramene" id="TraesCLE_scaffold_097323_01G000100.1">
    <property type="protein sequence ID" value="TraesCLE_scaffold_097323_01G000100.1"/>
    <property type="gene ID" value="TraesCLE_scaffold_097323_01G000100"/>
</dbReference>
<evidence type="ECO:0000313" key="3">
    <source>
        <dbReference type="Proteomes" id="UP000019116"/>
    </source>
</evidence>
<evidence type="ECO:0000313" key="2">
    <source>
        <dbReference type="EnsemblPlants" id="TraesCS2B02G176100.1"/>
    </source>
</evidence>
<comment type="similarity">
    <text evidence="1">Belongs to the UDP-glycosyltransferase family.</text>
</comment>
<dbReference type="Gramene" id="TraesCAD_scaffold_024009_01G000200.1">
    <property type="protein sequence ID" value="TraesCAD_scaffold_024009_01G000200.1"/>
    <property type="gene ID" value="TraesCAD_scaffold_024009_01G000200"/>
</dbReference>
<dbReference type="Gramene" id="TraesKAR2B01G0117160.1">
    <property type="protein sequence ID" value="cds.TraesKAR2B01G0117160.1"/>
    <property type="gene ID" value="TraesKAR2B01G0117160"/>
</dbReference>
<dbReference type="SUPFAM" id="SSF53756">
    <property type="entry name" value="UDP-Glycosyltransferase/glycogen phosphorylase"/>
    <property type="match status" value="1"/>
</dbReference>
<organism evidence="2">
    <name type="scientific">Triticum aestivum</name>
    <name type="common">Wheat</name>
    <dbReference type="NCBI Taxonomy" id="4565"/>
    <lineage>
        <taxon>Eukaryota</taxon>
        <taxon>Viridiplantae</taxon>
        <taxon>Streptophyta</taxon>
        <taxon>Embryophyta</taxon>
        <taxon>Tracheophyta</taxon>
        <taxon>Spermatophyta</taxon>
        <taxon>Magnoliopsida</taxon>
        <taxon>Liliopsida</taxon>
        <taxon>Poales</taxon>
        <taxon>Poaceae</taxon>
        <taxon>BOP clade</taxon>
        <taxon>Pooideae</taxon>
        <taxon>Triticodae</taxon>
        <taxon>Triticeae</taxon>
        <taxon>Triticinae</taxon>
        <taxon>Triticum</taxon>
    </lineage>
</organism>
<dbReference type="PANTHER" id="PTHR11926:SF950">
    <property type="entry name" value="UDP-GLYCOSYLTRANSFERASE 76C1"/>
    <property type="match status" value="1"/>
</dbReference>
<keyword evidence="3" id="KW-1185">Reference proteome</keyword>
<dbReference type="Gramene" id="TraesCS2B02G176100.1">
    <property type="protein sequence ID" value="TraesCS2B02G176100.1"/>
    <property type="gene ID" value="TraesCS2B02G176100"/>
</dbReference>
<dbReference type="Gene3D" id="3.40.50.2000">
    <property type="entry name" value="Glycogen Phosphorylase B"/>
    <property type="match status" value="1"/>
</dbReference>
<dbReference type="OrthoDB" id="5835829at2759"/>
<sequence length="166" mass="17693">MAGLDRGPRGRILLFPLPFQGHLSPMLQLADVLHGRGLAVTILHTTFNAPDPASHPEFDFVAVADEMPDDVAAPKDGLGMIVAMNAAMEVSGCVRDALASILSEEPRPACLVIDTFLPAAQKAAVELGLPTIVLQTSSAAAVRLFRSNAMLHEKGYLPAQVFHFRA</sequence>
<reference evidence="2" key="2">
    <citation type="submission" date="2018-10" db="UniProtKB">
        <authorList>
            <consortium name="EnsemblPlants"/>
        </authorList>
    </citation>
    <scope>IDENTIFICATION</scope>
</reference>
<dbReference type="AlphaFoldDB" id="A0A3B6C1Z0"/>
<name>A0A3B6C1Z0_WHEAT</name>